<dbReference type="Proteomes" id="UP001596105">
    <property type="component" value="Unassembled WGS sequence"/>
</dbReference>
<proteinExistence type="predicted"/>
<comment type="caution">
    <text evidence="1">The sequence shown here is derived from an EMBL/GenBank/DDBJ whole genome shotgun (WGS) entry which is preliminary data.</text>
</comment>
<accession>A0ABW0LRB1</accession>
<evidence type="ECO:0000313" key="1">
    <source>
        <dbReference type="EMBL" id="MFC5467502.1"/>
    </source>
</evidence>
<organism evidence="1 2">
    <name type="scientific">Cohnella suwonensis</name>
    <dbReference type="NCBI Taxonomy" id="696072"/>
    <lineage>
        <taxon>Bacteria</taxon>
        <taxon>Bacillati</taxon>
        <taxon>Bacillota</taxon>
        <taxon>Bacilli</taxon>
        <taxon>Bacillales</taxon>
        <taxon>Paenibacillaceae</taxon>
        <taxon>Cohnella</taxon>
    </lineage>
</organism>
<evidence type="ECO:0000313" key="2">
    <source>
        <dbReference type="Proteomes" id="UP001596105"/>
    </source>
</evidence>
<reference evidence="2" key="1">
    <citation type="journal article" date="2019" name="Int. J. Syst. Evol. Microbiol.">
        <title>The Global Catalogue of Microorganisms (GCM) 10K type strain sequencing project: providing services to taxonomists for standard genome sequencing and annotation.</title>
        <authorList>
            <consortium name="The Broad Institute Genomics Platform"/>
            <consortium name="The Broad Institute Genome Sequencing Center for Infectious Disease"/>
            <person name="Wu L."/>
            <person name="Ma J."/>
        </authorList>
    </citation>
    <scope>NUCLEOTIDE SEQUENCE [LARGE SCALE GENOMIC DNA]</scope>
    <source>
        <strain evidence="2">CCUG 57113</strain>
    </source>
</reference>
<protein>
    <submittedName>
        <fullName evidence="1">Uncharacterized protein</fullName>
    </submittedName>
</protein>
<keyword evidence="2" id="KW-1185">Reference proteome</keyword>
<sequence length="42" mass="4955">MTANRIDNHANDVDGAKARLRDWLQPRLKPEAMQYMQKLMNL</sequence>
<name>A0ABW0LRB1_9BACL</name>
<gene>
    <name evidence="1" type="ORF">ACFPPD_02150</name>
</gene>
<dbReference type="RefSeq" id="WP_378081158.1">
    <property type="nucleotide sequence ID" value="NZ_JBHSMH010000005.1"/>
</dbReference>
<dbReference type="EMBL" id="JBHSMH010000005">
    <property type="protein sequence ID" value="MFC5467502.1"/>
    <property type="molecule type" value="Genomic_DNA"/>
</dbReference>